<evidence type="ECO:0000313" key="3">
    <source>
        <dbReference type="EMBL" id="KAL3514359.1"/>
    </source>
</evidence>
<comment type="caution">
    <text evidence="3">The sequence shown here is derived from an EMBL/GenBank/DDBJ whole genome shotgun (WGS) entry which is preliminary data.</text>
</comment>
<dbReference type="PANTHER" id="PTHR31973">
    <property type="entry name" value="POLYPROTEIN, PUTATIVE-RELATED"/>
    <property type="match status" value="1"/>
</dbReference>
<accession>A0ABD2Z6B4</accession>
<feature type="domain" description="MULE transposase" evidence="2">
    <location>
        <begin position="150"/>
        <end position="219"/>
    </location>
</feature>
<evidence type="ECO:0000256" key="1">
    <source>
        <dbReference type="SAM" id="MobiDB-lite"/>
    </source>
</evidence>
<reference evidence="3 4" key="1">
    <citation type="submission" date="2024-11" db="EMBL/GenBank/DDBJ databases">
        <title>A near-complete genome assembly of Cinchona calisaya.</title>
        <authorList>
            <person name="Lian D.C."/>
            <person name="Zhao X.W."/>
            <person name="Wei L."/>
        </authorList>
    </citation>
    <scope>NUCLEOTIDE SEQUENCE [LARGE SCALE GENOMIC DNA]</scope>
    <source>
        <tissue evidence="3">Nenye</tissue>
    </source>
</reference>
<organism evidence="3 4">
    <name type="scientific">Cinchona calisaya</name>
    <dbReference type="NCBI Taxonomy" id="153742"/>
    <lineage>
        <taxon>Eukaryota</taxon>
        <taxon>Viridiplantae</taxon>
        <taxon>Streptophyta</taxon>
        <taxon>Embryophyta</taxon>
        <taxon>Tracheophyta</taxon>
        <taxon>Spermatophyta</taxon>
        <taxon>Magnoliopsida</taxon>
        <taxon>eudicotyledons</taxon>
        <taxon>Gunneridae</taxon>
        <taxon>Pentapetalae</taxon>
        <taxon>asterids</taxon>
        <taxon>lamiids</taxon>
        <taxon>Gentianales</taxon>
        <taxon>Rubiaceae</taxon>
        <taxon>Cinchonoideae</taxon>
        <taxon>Cinchoneae</taxon>
        <taxon>Cinchona</taxon>
    </lineage>
</organism>
<dbReference type="InterPro" id="IPR018289">
    <property type="entry name" value="MULE_transposase_dom"/>
</dbReference>
<sequence length="295" mass="34070">MDLSVCMWSQCMLTVTMDGVNIDNYNAGNENTKKVMNTQIGNKPRSKTRRSSRLARGKGKASIGTNEIENGLVDDDMETDDNLYAFTDDDEMGADYANVKPRILRDELVEYGAYPIEMQLWRAKQKVKEMINGNHAHSCTLLPEYCMLGLYPLAFVVVESEKNDSWCFSFEWLMEFLDGFPADRPWTFMTDRQKGLVEAINTKVPHAVNRKCCRHILSNFRCKFPGIILNKLFWKASRSYTDEGFKEVMAQMKDLKPEAHERLCKIPFEFWARHAFQADLKNDHITNNIAESFDN</sequence>
<evidence type="ECO:0000313" key="4">
    <source>
        <dbReference type="Proteomes" id="UP001630127"/>
    </source>
</evidence>
<feature type="region of interest" description="Disordered" evidence="1">
    <location>
        <begin position="39"/>
        <end position="61"/>
    </location>
</feature>
<dbReference type="Pfam" id="PF10551">
    <property type="entry name" value="MULE"/>
    <property type="match status" value="1"/>
</dbReference>
<keyword evidence="4" id="KW-1185">Reference proteome</keyword>
<gene>
    <name evidence="3" type="ORF">ACH5RR_027076</name>
</gene>
<name>A0ABD2Z6B4_9GENT</name>
<dbReference type="EMBL" id="JBJUIK010000011">
    <property type="protein sequence ID" value="KAL3514359.1"/>
    <property type="molecule type" value="Genomic_DNA"/>
</dbReference>
<proteinExistence type="predicted"/>
<feature type="compositionally biased region" description="Basic residues" evidence="1">
    <location>
        <begin position="44"/>
        <end position="59"/>
    </location>
</feature>
<evidence type="ECO:0000259" key="2">
    <source>
        <dbReference type="Pfam" id="PF10551"/>
    </source>
</evidence>
<protein>
    <recommendedName>
        <fullName evidence="2">MULE transposase domain-containing protein</fullName>
    </recommendedName>
</protein>
<dbReference type="PANTHER" id="PTHR31973:SF187">
    <property type="entry name" value="MUTATOR TRANSPOSASE MUDRA PROTEIN"/>
    <property type="match status" value="1"/>
</dbReference>
<dbReference type="Proteomes" id="UP001630127">
    <property type="component" value="Unassembled WGS sequence"/>
</dbReference>
<dbReference type="AlphaFoldDB" id="A0ABD2Z6B4"/>